<dbReference type="InterPro" id="IPR018247">
    <property type="entry name" value="EF_Hand_1_Ca_BS"/>
</dbReference>
<dbReference type="PROSITE" id="PS00018">
    <property type="entry name" value="EF_HAND_1"/>
    <property type="match status" value="1"/>
</dbReference>
<gene>
    <name evidence="1" type="ORF">BBG48_004700</name>
</gene>
<organism evidence="1 2">
    <name type="scientific">Criibacterium bergeronii</name>
    <dbReference type="NCBI Taxonomy" id="1871336"/>
    <lineage>
        <taxon>Bacteria</taxon>
        <taxon>Bacillati</taxon>
        <taxon>Bacillota</taxon>
        <taxon>Clostridia</taxon>
        <taxon>Peptostreptococcales</taxon>
        <taxon>Filifactoraceae</taxon>
        <taxon>Criibacterium</taxon>
    </lineage>
</organism>
<keyword evidence="2" id="KW-1185">Reference proteome</keyword>
<protein>
    <submittedName>
        <fullName evidence="1">Uncharacterized protein</fullName>
    </submittedName>
</protein>
<evidence type="ECO:0000313" key="2">
    <source>
        <dbReference type="Proteomes" id="UP000093352"/>
    </source>
</evidence>
<comment type="caution">
    <text evidence="1">The sequence shown here is derived from an EMBL/GenBank/DDBJ whole genome shotgun (WGS) entry which is preliminary data.</text>
</comment>
<dbReference type="RefSeq" id="WP_068913629.1">
    <property type="nucleotide sequence ID" value="NZ_MBEW02000007.1"/>
</dbReference>
<dbReference type="EMBL" id="MBEW02000007">
    <property type="protein sequence ID" value="RDY21422.1"/>
    <property type="molecule type" value="Genomic_DNA"/>
</dbReference>
<dbReference type="AlphaFoldDB" id="A0A1C0AE11"/>
<reference evidence="1 2" key="1">
    <citation type="journal article" date="2016" name="Genome Announc.">
        <title>Draft Genome Sequence of Criibacterium bergeronii gen. nov., sp. nov., Strain CCRI-22567T, Isolated from a Vaginal Sample from a Woman with Bacterial Vaginosis.</title>
        <authorList>
            <person name="Maheux A.F."/>
            <person name="Berube E."/>
            <person name="Boudreau D.K."/>
            <person name="Raymond F."/>
            <person name="Corbeil J."/>
            <person name="Roy P.H."/>
            <person name="Boissinot M."/>
            <person name="Omar R.F."/>
        </authorList>
    </citation>
    <scope>NUCLEOTIDE SEQUENCE [LARGE SCALE GENOMIC DNA]</scope>
    <source>
        <strain evidence="1 2">CCRI-22567</strain>
    </source>
</reference>
<sequence length="73" mass="8720">MMLSPKEDFKDWIVDNWFHVEDSLGFSISTYLQDNDFDKTDVVDRGDLTEFISERLKEGLLNVIDTYEDFKYE</sequence>
<dbReference type="STRING" id="1871336.BBG48_06565"/>
<evidence type="ECO:0000313" key="1">
    <source>
        <dbReference type="EMBL" id="RDY21422.1"/>
    </source>
</evidence>
<proteinExistence type="predicted"/>
<accession>A0A1C0AE11</accession>
<dbReference type="Proteomes" id="UP000093352">
    <property type="component" value="Unassembled WGS sequence"/>
</dbReference>
<name>A0A1C0AE11_9FIRM</name>